<dbReference type="EMBL" id="JAENIJ010000012">
    <property type="protein sequence ID" value="MBK1882611.1"/>
    <property type="molecule type" value="Genomic_DNA"/>
</dbReference>
<accession>A0A934S4X5</accession>
<feature type="transmembrane region" description="Helical" evidence="1">
    <location>
        <begin position="488"/>
        <end position="509"/>
    </location>
</feature>
<keyword evidence="1" id="KW-0472">Membrane</keyword>
<evidence type="ECO:0000259" key="2">
    <source>
        <dbReference type="Pfam" id="PF23357"/>
    </source>
</evidence>
<name>A0A934S4X5_9BACT</name>
<dbReference type="RefSeq" id="WP_200269917.1">
    <property type="nucleotide sequence ID" value="NZ_JAENIJ010000012.1"/>
</dbReference>
<dbReference type="Pfam" id="PF23357">
    <property type="entry name" value="DUF7088"/>
    <property type="match status" value="1"/>
</dbReference>
<gene>
    <name evidence="3" type="ORF">JIN85_09300</name>
</gene>
<protein>
    <submittedName>
        <fullName evidence="3">Gldg family protein</fullName>
    </submittedName>
</protein>
<dbReference type="AlphaFoldDB" id="A0A934S4X5"/>
<organism evidence="3 4">
    <name type="scientific">Luteolibacter pohnpeiensis</name>
    <dbReference type="NCBI Taxonomy" id="454153"/>
    <lineage>
        <taxon>Bacteria</taxon>
        <taxon>Pseudomonadati</taxon>
        <taxon>Verrucomicrobiota</taxon>
        <taxon>Verrucomicrobiia</taxon>
        <taxon>Verrucomicrobiales</taxon>
        <taxon>Verrucomicrobiaceae</taxon>
        <taxon>Luteolibacter</taxon>
    </lineage>
</organism>
<keyword evidence="1" id="KW-0812">Transmembrane</keyword>
<reference evidence="3" key="1">
    <citation type="submission" date="2021-01" db="EMBL/GenBank/DDBJ databases">
        <title>Modified the classification status of verrucomicrobia.</title>
        <authorList>
            <person name="Feng X."/>
        </authorList>
    </citation>
    <scope>NUCLEOTIDE SEQUENCE</scope>
    <source>
        <strain evidence="3">KCTC 22041</strain>
    </source>
</reference>
<keyword evidence="1" id="KW-1133">Transmembrane helix</keyword>
<dbReference type="InterPro" id="IPR055396">
    <property type="entry name" value="DUF7088"/>
</dbReference>
<dbReference type="Proteomes" id="UP000603141">
    <property type="component" value="Unassembled WGS sequence"/>
</dbReference>
<evidence type="ECO:0000313" key="3">
    <source>
        <dbReference type="EMBL" id="MBK1882611.1"/>
    </source>
</evidence>
<feature type="transmembrane region" description="Helical" evidence="1">
    <location>
        <begin position="21"/>
        <end position="42"/>
    </location>
</feature>
<feature type="domain" description="DUF7088" evidence="2">
    <location>
        <begin position="55"/>
        <end position="135"/>
    </location>
</feature>
<comment type="caution">
    <text evidence="3">The sequence shown here is derived from an EMBL/GenBank/DDBJ whole genome shotgun (WGS) entry which is preliminary data.</text>
</comment>
<evidence type="ECO:0000313" key="4">
    <source>
        <dbReference type="Proteomes" id="UP000603141"/>
    </source>
</evidence>
<keyword evidence="4" id="KW-1185">Reference proteome</keyword>
<sequence>MSDTQSKTKGKSARPVNRWGVGTLSIIQLVLLAAILLAANYLSSQHYDRLDLSREGAYTVSSSTRRYLTSDAIQKQPKPIKMILAFRRTSPFYDRVRTLLEEYSRLSHGKIELEILDPIRSPDRTQEVAAAYGITLIRDLIIIDSRTDDAPVIHEDQAGTKALNANVKLVLAEDMIVYSTDQQGQRRPIGFKIEDVMTAQLVQSIEGKPRKMYFLSDKSRIDSEGENSPWKSLETTIRYQNIQLTALSLAGLTDIPEDAEGVALVAPKYDLTEDEANVLERYWNRPKSSLLVLLEPGETPPRLRAFLRENGVTPQNDRIVTREKGKLVTAARGNFTYGIDFLKDLAGLATVFEGSSSSIEVREGATDLINRKIFPTSLILVTGNFWGETRFGQGDEQYDPKEDTKAPLTMAASVVRGAAADDRFAEDTSRMILTTNTDFLKPENQRAENMDFLASSVNWLVGRESLAGIGPRSIGIYKMPILDAQVSFINRVNLFFLPALLALIGGIVWSSRRA</sequence>
<proteinExistence type="predicted"/>
<evidence type="ECO:0000256" key="1">
    <source>
        <dbReference type="SAM" id="Phobius"/>
    </source>
</evidence>